<dbReference type="InterPro" id="IPR014729">
    <property type="entry name" value="Rossmann-like_a/b/a_fold"/>
</dbReference>
<evidence type="ECO:0000259" key="1">
    <source>
        <dbReference type="Pfam" id="PF02540"/>
    </source>
</evidence>
<sequence length="264" mass="28090">MHDLGRLAIALSGGVDSTLLAAVARRCLGRDHVLALHVQGPFIAGDESTRAAAWAAAADITLVTVTVDMLANESIRCNDPERCYHCKKRLMTTLLAIARNAGFPLLADGMNLDDPGDYRPGIRAADELGVRHPLFDTGWAKADIRRGALALNLPNHDAPAAACLASRIPAGMAVDADKLRAVDAGEEALLALGFRGARLRHYGDLAKIEVDPGDLETAFARREALLRAMRELGFRSVALDLAGYRRGAVNGASADDASDTKHPL</sequence>
<dbReference type="InterPro" id="IPR022310">
    <property type="entry name" value="NAD/GMP_synthase"/>
</dbReference>
<dbReference type="InterPro" id="IPR052188">
    <property type="entry name" value="Ni-pincer_cofactor_biosynth"/>
</dbReference>
<dbReference type="Gene3D" id="3.40.50.620">
    <property type="entry name" value="HUPs"/>
    <property type="match status" value="1"/>
</dbReference>
<comment type="caution">
    <text evidence="2">The sequence shown here is derived from an EMBL/GenBank/DDBJ whole genome shotgun (WGS) entry which is preliminary data.</text>
</comment>
<dbReference type="PIRSF" id="PIRSF006661">
    <property type="entry name" value="PP-lp_UCP006661"/>
    <property type="match status" value="1"/>
</dbReference>
<feature type="domain" description="NAD/GMP synthase" evidence="1">
    <location>
        <begin position="9"/>
        <end position="67"/>
    </location>
</feature>
<dbReference type="GO" id="GO:0016783">
    <property type="term" value="F:sulfurtransferase activity"/>
    <property type="evidence" value="ECO:0007669"/>
    <property type="project" value="InterPro"/>
</dbReference>
<dbReference type="AlphaFoldDB" id="A0A645D9E7"/>
<dbReference type="EMBL" id="VSSQ01034007">
    <property type="protein sequence ID" value="MPM85799.1"/>
    <property type="molecule type" value="Genomic_DNA"/>
</dbReference>
<evidence type="ECO:0000313" key="2">
    <source>
        <dbReference type="EMBL" id="MPM85799.1"/>
    </source>
</evidence>
<organism evidence="2">
    <name type="scientific">bioreactor metagenome</name>
    <dbReference type="NCBI Taxonomy" id="1076179"/>
    <lineage>
        <taxon>unclassified sequences</taxon>
        <taxon>metagenomes</taxon>
        <taxon>ecological metagenomes</taxon>
    </lineage>
</organism>
<dbReference type="PANTHER" id="PTHR43169">
    <property type="entry name" value="EXSB FAMILY PROTEIN"/>
    <property type="match status" value="1"/>
</dbReference>
<gene>
    <name evidence="2" type="primary">larE_20</name>
    <name evidence="2" type="ORF">SDC9_132881</name>
</gene>
<dbReference type="PANTHER" id="PTHR43169:SF2">
    <property type="entry name" value="NAD_GMP SYNTHASE DOMAIN-CONTAINING PROTEIN"/>
    <property type="match status" value="1"/>
</dbReference>
<protein>
    <submittedName>
        <fullName evidence="2">Pyridinium-3,5-biscarboxylic acid mononucleotide sulfurtransferase</fullName>
        <ecNumber evidence="2">2.8.1.-</ecNumber>
    </submittedName>
</protein>
<accession>A0A645D9E7</accession>
<dbReference type="GO" id="GO:0006163">
    <property type="term" value="P:purine nucleotide metabolic process"/>
    <property type="evidence" value="ECO:0007669"/>
    <property type="project" value="UniProtKB-ARBA"/>
</dbReference>
<dbReference type="Pfam" id="PF02540">
    <property type="entry name" value="NAD_synthase"/>
    <property type="match status" value="1"/>
</dbReference>
<reference evidence="2" key="1">
    <citation type="submission" date="2019-08" db="EMBL/GenBank/DDBJ databases">
        <authorList>
            <person name="Kucharzyk K."/>
            <person name="Murdoch R.W."/>
            <person name="Higgins S."/>
            <person name="Loffler F."/>
        </authorList>
    </citation>
    <scope>NUCLEOTIDE SEQUENCE</scope>
</reference>
<dbReference type="InterPro" id="IPR005232">
    <property type="entry name" value="LarE"/>
</dbReference>
<dbReference type="NCBIfam" id="TIGR00268">
    <property type="entry name" value="ATP-dependent sacrificial sulfur transferase LarE"/>
    <property type="match status" value="1"/>
</dbReference>
<dbReference type="EC" id="2.8.1.-" evidence="2"/>
<dbReference type="CDD" id="cd01990">
    <property type="entry name" value="LarE-like"/>
    <property type="match status" value="1"/>
</dbReference>
<dbReference type="SUPFAM" id="SSF52402">
    <property type="entry name" value="Adenine nucleotide alpha hydrolases-like"/>
    <property type="match status" value="1"/>
</dbReference>
<keyword evidence="2" id="KW-0808">Transferase</keyword>
<name>A0A645D9E7_9ZZZZ</name>
<proteinExistence type="predicted"/>